<dbReference type="OrthoDB" id="3795508at2759"/>
<sequence>MGFYAEFQLFAMLILTPAGALLGAFRVLCLRCFQAKARGIKDHDCVWSPASSKCEYCTAQHSTCVPLPWFLDEEYCVLAAAEAADPWDPIAVEAAAAEANRVALVAAQSVPKFCSAAERDSYEELCATRAALEVGLAQIRSSLRRLRTEQGSVPALLGEVVAAVGRLPAVAVAATVPDHAGGRKKGGGGGGEGGEGEGDGFGAQYGAEEDGA</sequence>
<feature type="compositionally biased region" description="Gly residues" evidence="1">
    <location>
        <begin position="187"/>
        <end position="203"/>
    </location>
</feature>
<dbReference type="InParanoid" id="L8FLW0"/>
<proteinExistence type="predicted"/>
<name>L8FLW0_PSED2</name>
<reference evidence="3" key="1">
    <citation type="submission" date="2010-09" db="EMBL/GenBank/DDBJ databases">
        <title>The genome sequence of Geomyces destructans 20631-21.</title>
        <authorList>
            <consortium name="The Broad Institute Genome Sequencing Platform"/>
            <person name="Cuomo C.A."/>
            <person name="Blehert D.S."/>
            <person name="Lorch J.M."/>
            <person name="Young S.K."/>
            <person name="Zeng Q."/>
            <person name="Gargeya S."/>
            <person name="Fitzgerald M."/>
            <person name="Haas B."/>
            <person name="Abouelleil A."/>
            <person name="Alvarado L."/>
            <person name="Arachchi H.M."/>
            <person name="Berlin A."/>
            <person name="Brown A."/>
            <person name="Chapman S.B."/>
            <person name="Chen Z."/>
            <person name="Dunbar C."/>
            <person name="Freedman E."/>
            <person name="Gearin G."/>
            <person name="Gellesch M."/>
            <person name="Goldberg J."/>
            <person name="Griggs A."/>
            <person name="Gujja S."/>
            <person name="Heiman D."/>
            <person name="Howarth C."/>
            <person name="Larson L."/>
            <person name="Lui A."/>
            <person name="MacDonald P.J.P."/>
            <person name="Montmayeur A."/>
            <person name="Murphy C."/>
            <person name="Neiman D."/>
            <person name="Pearson M."/>
            <person name="Priest M."/>
            <person name="Roberts A."/>
            <person name="Saif S."/>
            <person name="Shea T."/>
            <person name="Shenoy N."/>
            <person name="Sisk P."/>
            <person name="Stolte C."/>
            <person name="Sykes S."/>
            <person name="Wortman J."/>
            <person name="Nusbaum C."/>
            <person name="Birren B."/>
        </authorList>
    </citation>
    <scope>NUCLEOTIDE SEQUENCE [LARGE SCALE GENOMIC DNA]</scope>
    <source>
        <strain evidence="3">ATCC MYA-4855 / 20631-21</strain>
    </source>
</reference>
<evidence type="ECO:0000313" key="2">
    <source>
        <dbReference type="EMBL" id="ELR01895.1"/>
    </source>
</evidence>
<evidence type="ECO:0000256" key="1">
    <source>
        <dbReference type="SAM" id="MobiDB-lite"/>
    </source>
</evidence>
<dbReference type="EMBL" id="GL573269">
    <property type="protein sequence ID" value="ELR01895.1"/>
    <property type="molecule type" value="Genomic_DNA"/>
</dbReference>
<dbReference type="Proteomes" id="UP000011064">
    <property type="component" value="Unassembled WGS sequence"/>
</dbReference>
<dbReference type="AlphaFoldDB" id="L8FLW0"/>
<protein>
    <submittedName>
        <fullName evidence="2">Uncharacterized protein</fullName>
    </submittedName>
</protein>
<dbReference type="VEuPathDB" id="FungiDB:GMDG_05077"/>
<gene>
    <name evidence="2" type="ORF">GMDG_05077</name>
</gene>
<evidence type="ECO:0000313" key="3">
    <source>
        <dbReference type="Proteomes" id="UP000011064"/>
    </source>
</evidence>
<keyword evidence="3" id="KW-1185">Reference proteome</keyword>
<dbReference type="HOGENOM" id="CLU_099538_0_0_1"/>
<feature type="region of interest" description="Disordered" evidence="1">
    <location>
        <begin position="178"/>
        <end position="212"/>
    </location>
</feature>
<organism evidence="2 3">
    <name type="scientific">Pseudogymnoascus destructans (strain ATCC MYA-4855 / 20631-21)</name>
    <name type="common">Bat white-nose syndrome fungus</name>
    <name type="synonym">Geomyces destructans</name>
    <dbReference type="NCBI Taxonomy" id="658429"/>
    <lineage>
        <taxon>Eukaryota</taxon>
        <taxon>Fungi</taxon>
        <taxon>Dikarya</taxon>
        <taxon>Ascomycota</taxon>
        <taxon>Pezizomycotina</taxon>
        <taxon>Leotiomycetes</taxon>
        <taxon>Thelebolales</taxon>
        <taxon>Thelebolaceae</taxon>
        <taxon>Pseudogymnoascus</taxon>
    </lineage>
</organism>
<accession>L8FLW0</accession>